<keyword evidence="5" id="KW-1185">Reference proteome</keyword>
<dbReference type="PANTHER" id="PTHR30273:SF2">
    <property type="entry name" value="PROTEIN FECR"/>
    <property type="match status" value="1"/>
</dbReference>
<comment type="caution">
    <text evidence="4">The sequence shown here is derived from an EMBL/GenBank/DDBJ whole genome shotgun (WGS) entry which is preliminary data.</text>
</comment>
<dbReference type="eggNOG" id="COG3712">
    <property type="taxonomic scope" value="Bacteria"/>
</dbReference>
<gene>
    <name evidence="4" type="ORF">OR37_02068</name>
</gene>
<dbReference type="PIRSF" id="PIRSF018266">
    <property type="entry name" value="FecR"/>
    <property type="match status" value="1"/>
</dbReference>
<dbReference type="PATRIC" id="fig|1292034.3.peg.2054"/>
<dbReference type="Proteomes" id="UP000013063">
    <property type="component" value="Unassembled WGS sequence"/>
</dbReference>
<dbReference type="InterPro" id="IPR032623">
    <property type="entry name" value="FecR_N"/>
</dbReference>
<keyword evidence="1" id="KW-1133">Transmembrane helix</keyword>
<dbReference type="InterPro" id="IPR006860">
    <property type="entry name" value="FecR"/>
</dbReference>
<dbReference type="STRING" id="1292034.OR37_02068"/>
<proteinExistence type="predicted"/>
<dbReference type="GO" id="GO:0016989">
    <property type="term" value="F:sigma factor antagonist activity"/>
    <property type="evidence" value="ECO:0007669"/>
    <property type="project" value="TreeGrafter"/>
</dbReference>
<organism evidence="4 5">
    <name type="scientific">Caulobacter vibrioides OR37</name>
    <dbReference type="NCBI Taxonomy" id="1292034"/>
    <lineage>
        <taxon>Bacteria</taxon>
        <taxon>Pseudomonadati</taxon>
        <taxon>Pseudomonadota</taxon>
        <taxon>Alphaproteobacteria</taxon>
        <taxon>Caulobacterales</taxon>
        <taxon>Caulobacteraceae</taxon>
        <taxon>Caulobacter</taxon>
    </lineage>
</organism>
<evidence type="ECO:0000256" key="1">
    <source>
        <dbReference type="SAM" id="Phobius"/>
    </source>
</evidence>
<evidence type="ECO:0000259" key="3">
    <source>
        <dbReference type="Pfam" id="PF16220"/>
    </source>
</evidence>
<accession>R0EJ57</accession>
<feature type="transmembrane region" description="Helical" evidence="1">
    <location>
        <begin position="85"/>
        <end position="106"/>
    </location>
</feature>
<feature type="domain" description="FecR protein" evidence="2">
    <location>
        <begin position="111"/>
        <end position="204"/>
    </location>
</feature>
<feature type="domain" description="FecR N-terminal" evidence="3">
    <location>
        <begin position="14"/>
        <end position="53"/>
    </location>
</feature>
<dbReference type="AlphaFoldDB" id="R0EJ57"/>
<keyword evidence="1" id="KW-0812">Transmembrane</keyword>
<dbReference type="Gene3D" id="2.60.120.1440">
    <property type="match status" value="1"/>
</dbReference>
<dbReference type="PANTHER" id="PTHR30273">
    <property type="entry name" value="PERIPLASMIC SIGNAL SENSOR AND SIGMA FACTOR ACTIVATOR FECR-RELATED"/>
    <property type="match status" value="1"/>
</dbReference>
<sequence length="321" mass="33601">MTTIRESSADIDAAAARWAARVDRGPLSDKEQADLEAWAARDPRRAGAYAKALAISAHLDRAQGLSAAFSPSTHPVARAADRRRLLATGGILAAASVVGAVGYGAMSLRGRMTTSKGDIRRAPLSDGSAVTLNTATTIRAAFDGKMRRVDLLRGEALFDVAKDPARPFVVVAGDVRVRAVGTSFTVRAHADGEVGVIVREGVVEVWRGSQGKPVRLAAEHAIQVASLGALTPTVVGAAAVDRALAWRQGQIDLDGLTLGQAAEEFARYSDRRIVIDDPTVARLKMTGLFSASDPDGFAKAAAMSLGLTATPRADGVRLSRG</sequence>
<evidence type="ECO:0000313" key="4">
    <source>
        <dbReference type="EMBL" id="ENZ82024.1"/>
    </source>
</evidence>
<dbReference type="RefSeq" id="WP_004619257.1">
    <property type="nucleotide sequence ID" value="NZ_APMP01000010.1"/>
</dbReference>
<protein>
    <submittedName>
        <fullName evidence="4">Fe2+-dicitrate sensor, membrane component</fullName>
    </submittedName>
</protein>
<name>R0EJ57_CAUVI</name>
<reference evidence="4 5" key="1">
    <citation type="journal article" date="2013" name="Genome Announc.">
        <title>Draft Genome Sequence for Caulobacter sp. Strain OR37, a Bacterium Tolerant to Heavy Metals.</title>
        <authorList>
            <person name="Utturkar S.M."/>
            <person name="Bollmann A."/>
            <person name="Brzoska R.M."/>
            <person name="Klingeman D.M."/>
            <person name="Epstein S.E."/>
            <person name="Palumbo A.V."/>
            <person name="Brown S.D."/>
        </authorList>
    </citation>
    <scope>NUCLEOTIDE SEQUENCE [LARGE SCALE GENOMIC DNA]</scope>
    <source>
        <strain evidence="4 5">OR37</strain>
    </source>
</reference>
<evidence type="ECO:0000259" key="2">
    <source>
        <dbReference type="Pfam" id="PF04773"/>
    </source>
</evidence>
<dbReference type="Pfam" id="PF04773">
    <property type="entry name" value="FecR"/>
    <property type="match status" value="1"/>
</dbReference>
<dbReference type="EMBL" id="APMP01000010">
    <property type="protein sequence ID" value="ENZ82024.1"/>
    <property type="molecule type" value="Genomic_DNA"/>
</dbReference>
<evidence type="ECO:0000313" key="5">
    <source>
        <dbReference type="Proteomes" id="UP000013063"/>
    </source>
</evidence>
<dbReference type="InterPro" id="IPR012373">
    <property type="entry name" value="Ferrdict_sens_TM"/>
</dbReference>
<dbReference type="Pfam" id="PF16220">
    <property type="entry name" value="DUF4880"/>
    <property type="match status" value="1"/>
</dbReference>
<keyword evidence="1" id="KW-0472">Membrane</keyword>